<dbReference type="OrthoDB" id="439808at2759"/>
<reference evidence="1" key="2">
    <citation type="submission" date="2021-10" db="EMBL/GenBank/DDBJ databases">
        <title>Phylogenomics reveals ancestral predisposition of the termite-cultivated fungus Termitomyces towards a domesticated lifestyle.</title>
        <authorList>
            <person name="Auxier B."/>
            <person name="Grum-Grzhimaylo A."/>
            <person name="Cardenas M.E."/>
            <person name="Lodge J.D."/>
            <person name="Laessoe T."/>
            <person name="Pedersen O."/>
            <person name="Smith M.E."/>
            <person name="Kuyper T.W."/>
            <person name="Franco-Molano E.A."/>
            <person name="Baroni T.J."/>
            <person name="Aanen D.K."/>
        </authorList>
    </citation>
    <scope>NUCLEOTIDE SEQUENCE</scope>
    <source>
        <strain evidence="1">AP01</strain>
        <tissue evidence="1">Mycelium</tissue>
    </source>
</reference>
<comment type="caution">
    <text evidence="1">The sequence shown here is derived from an EMBL/GenBank/DDBJ whole genome shotgun (WGS) entry which is preliminary data.</text>
</comment>
<gene>
    <name evidence="1" type="ORF">DXG03_006423</name>
</gene>
<keyword evidence="2" id="KW-1185">Reference proteome</keyword>
<evidence type="ECO:0008006" key="3">
    <source>
        <dbReference type="Google" id="ProtNLM"/>
    </source>
</evidence>
<dbReference type="Proteomes" id="UP000775547">
    <property type="component" value="Unassembled WGS sequence"/>
</dbReference>
<protein>
    <recommendedName>
        <fullName evidence="3">RRM domain-containing protein</fullName>
    </recommendedName>
</protein>
<dbReference type="EMBL" id="JABCKV010000042">
    <property type="protein sequence ID" value="KAG5645361.1"/>
    <property type="molecule type" value="Genomic_DNA"/>
</dbReference>
<dbReference type="AlphaFoldDB" id="A0A9P7KEY5"/>
<organism evidence="1 2">
    <name type="scientific">Asterophora parasitica</name>
    <dbReference type="NCBI Taxonomy" id="117018"/>
    <lineage>
        <taxon>Eukaryota</taxon>
        <taxon>Fungi</taxon>
        <taxon>Dikarya</taxon>
        <taxon>Basidiomycota</taxon>
        <taxon>Agaricomycotina</taxon>
        <taxon>Agaricomycetes</taxon>
        <taxon>Agaricomycetidae</taxon>
        <taxon>Agaricales</taxon>
        <taxon>Tricholomatineae</taxon>
        <taxon>Lyophyllaceae</taxon>
        <taxon>Asterophora</taxon>
    </lineage>
</organism>
<name>A0A9P7KEY5_9AGAR</name>
<proteinExistence type="predicted"/>
<accession>A0A9P7KEY5</accession>
<sequence>MQGTLQVTLRNSASGAPLIDDEVRRKFQQFGDVKTVKPVGDRPEHARKHSTAYAIRAYKTE</sequence>
<reference evidence="1" key="1">
    <citation type="submission" date="2020-07" db="EMBL/GenBank/DDBJ databases">
        <authorList>
            <person name="Nieuwenhuis M."/>
            <person name="Van De Peppel L.J.J."/>
        </authorList>
    </citation>
    <scope>NUCLEOTIDE SEQUENCE</scope>
    <source>
        <strain evidence="1">AP01</strain>
        <tissue evidence="1">Mycelium</tissue>
    </source>
</reference>
<evidence type="ECO:0000313" key="1">
    <source>
        <dbReference type="EMBL" id="KAG5645361.1"/>
    </source>
</evidence>
<evidence type="ECO:0000313" key="2">
    <source>
        <dbReference type="Proteomes" id="UP000775547"/>
    </source>
</evidence>